<feature type="domain" description="AP2-like integrase N-terminal" evidence="1">
    <location>
        <begin position="11"/>
        <end position="54"/>
    </location>
</feature>
<dbReference type="GO" id="GO:0003677">
    <property type="term" value="F:DNA binding"/>
    <property type="evidence" value="ECO:0007669"/>
    <property type="project" value="UniProtKB-KW"/>
</dbReference>
<sequence length="74" mass="8348">MKGYIIKRGLTWTFQLDIGKDPITGKRLRKSVGGFKTKKECENALQQLLLDIQNFNTTGGIDERFSSIVQNSSL</sequence>
<reference evidence="2 3" key="1">
    <citation type="submission" date="2020-07" db="EMBL/GenBank/DDBJ databases">
        <title>Fungal Genomes of the International Space Station.</title>
        <authorList>
            <person name="Seuylemezian A."/>
            <person name="Singh N.K."/>
            <person name="Wood J."/>
            <person name="Venkateswaran K."/>
        </authorList>
    </citation>
    <scope>NUCLEOTIDE SEQUENCE [LARGE SCALE GENOMIC DNA]</scope>
    <source>
        <strain evidence="2 3">PL-B2</strain>
    </source>
</reference>
<gene>
    <name evidence="2" type="ORF">H0185_18140</name>
</gene>
<organism evidence="2 3">
    <name type="scientific">Mesobacillus maritimus</name>
    <dbReference type="NCBI Taxonomy" id="1643336"/>
    <lineage>
        <taxon>Bacteria</taxon>
        <taxon>Bacillati</taxon>
        <taxon>Bacillota</taxon>
        <taxon>Bacilli</taxon>
        <taxon>Bacillales</taxon>
        <taxon>Bacillaceae</taxon>
        <taxon>Mesobacillus</taxon>
    </lineage>
</organism>
<name>A0ABS7K8U2_9BACI</name>
<dbReference type="RefSeq" id="WP_221874909.1">
    <property type="nucleotide sequence ID" value="NZ_JACWFH010000026.1"/>
</dbReference>
<evidence type="ECO:0000313" key="2">
    <source>
        <dbReference type="EMBL" id="MBY0098687.1"/>
    </source>
</evidence>
<proteinExistence type="predicted"/>
<comment type="caution">
    <text evidence="2">The sequence shown here is derived from an EMBL/GenBank/DDBJ whole genome shotgun (WGS) entry which is preliminary data.</text>
</comment>
<dbReference type="Proteomes" id="UP000769780">
    <property type="component" value="Unassembled WGS sequence"/>
</dbReference>
<keyword evidence="3" id="KW-1185">Reference proteome</keyword>
<keyword evidence="2" id="KW-0238">DNA-binding</keyword>
<dbReference type="InterPro" id="IPR028259">
    <property type="entry name" value="AP2-like_int_N"/>
</dbReference>
<evidence type="ECO:0000259" key="1">
    <source>
        <dbReference type="Pfam" id="PF14657"/>
    </source>
</evidence>
<dbReference type="EMBL" id="JACWFH010000026">
    <property type="protein sequence ID" value="MBY0098687.1"/>
    <property type="molecule type" value="Genomic_DNA"/>
</dbReference>
<accession>A0ABS7K8U2</accession>
<dbReference type="Pfam" id="PF14657">
    <property type="entry name" value="Arm-DNA-bind_4"/>
    <property type="match status" value="1"/>
</dbReference>
<evidence type="ECO:0000313" key="3">
    <source>
        <dbReference type="Proteomes" id="UP000769780"/>
    </source>
</evidence>
<protein>
    <submittedName>
        <fullName evidence="2">Arm DNA-binding domain-containing protein</fullName>
    </submittedName>
</protein>